<evidence type="ECO:0000313" key="1">
    <source>
        <dbReference type="EMBL" id="CAG8464577.1"/>
    </source>
</evidence>
<sequence length="130" mass="15173">SYVEELETLHKLFTFLEESTSSYLNKFTKYIVKQLPWTFYMLGTETDVMNVFSTKQWKGTLDLKREFQKSIVLLHGFGEHRTGKTTLTKIASNEVGRGVIYVNVPENLDFTFEEQISFTGQLAQKNLRYN</sequence>
<feature type="non-terminal residue" evidence="1">
    <location>
        <position position="130"/>
    </location>
</feature>
<proteinExistence type="predicted"/>
<keyword evidence="2" id="KW-1185">Reference proteome</keyword>
<organism evidence="1 2">
    <name type="scientific">Acaulospora morrowiae</name>
    <dbReference type="NCBI Taxonomy" id="94023"/>
    <lineage>
        <taxon>Eukaryota</taxon>
        <taxon>Fungi</taxon>
        <taxon>Fungi incertae sedis</taxon>
        <taxon>Mucoromycota</taxon>
        <taxon>Glomeromycotina</taxon>
        <taxon>Glomeromycetes</taxon>
        <taxon>Diversisporales</taxon>
        <taxon>Acaulosporaceae</taxon>
        <taxon>Acaulospora</taxon>
    </lineage>
</organism>
<dbReference type="InterPro" id="IPR027417">
    <property type="entry name" value="P-loop_NTPase"/>
</dbReference>
<evidence type="ECO:0000313" key="2">
    <source>
        <dbReference type="Proteomes" id="UP000789342"/>
    </source>
</evidence>
<reference evidence="1" key="1">
    <citation type="submission" date="2021-06" db="EMBL/GenBank/DDBJ databases">
        <authorList>
            <person name="Kallberg Y."/>
            <person name="Tangrot J."/>
            <person name="Rosling A."/>
        </authorList>
    </citation>
    <scope>NUCLEOTIDE SEQUENCE</scope>
    <source>
        <strain evidence="1">CL551</strain>
    </source>
</reference>
<name>A0A9N8VRZ2_9GLOM</name>
<gene>
    <name evidence="1" type="ORF">AMORRO_LOCUS1566</name>
</gene>
<dbReference type="AlphaFoldDB" id="A0A9N8VRZ2"/>
<dbReference type="EMBL" id="CAJVPV010000593">
    <property type="protein sequence ID" value="CAG8464577.1"/>
    <property type="molecule type" value="Genomic_DNA"/>
</dbReference>
<dbReference type="Proteomes" id="UP000789342">
    <property type="component" value="Unassembled WGS sequence"/>
</dbReference>
<accession>A0A9N8VRZ2</accession>
<comment type="caution">
    <text evidence="1">The sequence shown here is derived from an EMBL/GenBank/DDBJ whole genome shotgun (WGS) entry which is preliminary data.</text>
</comment>
<dbReference type="SUPFAM" id="SSF52540">
    <property type="entry name" value="P-loop containing nucleoside triphosphate hydrolases"/>
    <property type="match status" value="1"/>
</dbReference>
<protein>
    <submittedName>
        <fullName evidence="1">13799_t:CDS:1</fullName>
    </submittedName>
</protein>